<protein>
    <recommendedName>
        <fullName evidence="2">histidine kinase</fullName>
        <ecNumber evidence="2">2.7.13.3</ecNumber>
    </recommendedName>
</protein>
<accession>A0A6V8MFX5</accession>
<dbReference type="CDD" id="cd00130">
    <property type="entry name" value="PAS"/>
    <property type="match status" value="1"/>
</dbReference>
<dbReference type="GO" id="GO:0000155">
    <property type="term" value="F:phosphorelay sensor kinase activity"/>
    <property type="evidence" value="ECO:0007669"/>
    <property type="project" value="InterPro"/>
</dbReference>
<evidence type="ECO:0000256" key="1">
    <source>
        <dbReference type="ARBA" id="ARBA00000085"/>
    </source>
</evidence>
<keyword evidence="3" id="KW-0597">Phosphoprotein</keyword>
<keyword evidence="6" id="KW-0472">Membrane</keyword>
<dbReference type="InterPro" id="IPR036890">
    <property type="entry name" value="HATPase_C_sf"/>
</dbReference>
<proteinExistence type="predicted"/>
<sequence>MAPEGEASYRAMFETNPLPMWVCHRASLKFLEANEAALALYGYPRSEFLELSLPALDPERSTPAANPDGMSVARHRRKDGSAVELKLLWHPVVFRGERAFLVLGFESADQGRIALLEHRVSQLAGQLDAAQRELETFSYSVSHDLRAPLRHIDGFSKALLDDYEEKLDEQGNEYLSRICQAVGKMSQLIDALHQLSRVARAELTRQQVNLSTLAQVILLELKVANPGRTMEYQVAEGVSAEADPRLTRQLLEILIGNAWKFSAKERQTRISFGALNEEGETVYFVKDNGVGFDMAYADKLFSVFHRLHRVDEFEGSGVGLAIAQRIVRRHEGRIWAESAPGKGATFFFTL</sequence>
<evidence type="ECO:0000256" key="4">
    <source>
        <dbReference type="ARBA" id="ARBA00022679"/>
    </source>
</evidence>
<dbReference type="GO" id="GO:0030295">
    <property type="term" value="F:protein kinase activator activity"/>
    <property type="evidence" value="ECO:0007669"/>
    <property type="project" value="TreeGrafter"/>
</dbReference>
<dbReference type="Pfam" id="PF13188">
    <property type="entry name" value="PAS_8"/>
    <property type="match status" value="1"/>
</dbReference>
<dbReference type="GO" id="GO:0007234">
    <property type="term" value="P:osmosensory signaling via phosphorelay pathway"/>
    <property type="evidence" value="ECO:0007669"/>
    <property type="project" value="TreeGrafter"/>
</dbReference>
<keyword evidence="9" id="KW-1185">Reference proteome</keyword>
<reference evidence="9" key="1">
    <citation type="submission" date="2020-06" db="EMBL/GenBank/DDBJ databases">
        <title>Draft genomic sequence of Geomonas sp. Red330.</title>
        <authorList>
            <person name="Itoh H."/>
            <person name="Zhenxing X."/>
            <person name="Ushijima N."/>
            <person name="Masuda Y."/>
            <person name="Shiratori Y."/>
            <person name="Senoo K."/>
        </authorList>
    </citation>
    <scope>NUCLEOTIDE SEQUENCE [LARGE SCALE GENOMIC DNA]</scope>
    <source>
        <strain evidence="9">Red330</strain>
    </source>
</reference>
<comment type="catalytic activity">
    <reaction evidence="1">
        <text>ATP + protein L-histidine = ADP + protein N-phospho-L-histidine.</text>
        <dbReference type="EC" id="2.7.13.3"/>
    </reaction>
</comment>
<dbReference type="PRINTS" id="PR00344">
    <property type="entry name" value="BCTRLSENSOR"/>
</dbReference>
<dbReference type="AlphaFoldDB" id="A0A6V8MFX5"/>
<dbReference type="Gene3D" id="3.30.450.20">
    <property type="entry name" value="PAS domain"/>
    <property type="match status" value="1"/>
</dbReference>
<evidence type="ECO:0000256" key="3">
    <source>
        <dbReference type="ARBA" id="ARBA00022553"/>
    </source>
</evidence>
<dbReference type="FunFam" id="3.30.565.10:FF:000006">
    <property type="entry name" value="Sensor histidine kinase WalK"/>
    <property type="match status" value="1"/>
</dbReference>
<dbReference type="Gene3D" id="1.10.287.130">
    <property type="match status" value="1"/>
</dbReference>
<dbReference type="InterPro" id="IPR036097">
    <property type="entry name" value="HisK_dim/P_sf"/>
</dbReference>
<organism evidence="8 9">
    <name type="scientific">Geomonas silvestris</name>
    <dbReference type="NCBI Taxonomy" id="2740184"/>
    <lineage>
        <taxon>Bacteria</taxon>
        <taxon>Pseudomonadati</taxon>
        <taxon>Thermodesulfobacteriota</taxon>
        <taxon>Desulfuromonadia</taxon>
        <taxon>Geobacterales</taxon>
        <taxon>Geobacteraceae</taxon>
        <taxon>Geomonas</taxon>
    </lineage>
</organism>
<evidence type="ECO:0000256" key="6">
    <source>
        <dbReference type="ARBA" id="ARBA00023136"/>
    </source>
</evidence>
<dbReference type="Gene3D" id="3.30.565.10">
    <property type="entry name" value="Histidine kinase-like ATPase, C-terminal domain"/>
    <property type="match status" value="1"/>
</dbReference>
<comment type="caution">
    <text evidence="8">The sequence shown here is derived from an EMBL/GenBank/DDBJ whole genome shotgun (WGS) entry which is preliminary data.</text>
</comment>
<dbReference type="InterPro" id="IPR004358">
    <property type="entry name" value="Sig_transdc_His_kin-like_C"/>
</dbReference>
<gene>
    <name evidence="8" type="ORF">GMST_11190</name>
</gene>
<keyword evidence="5" id="KW-0418">Kinase</keyword>
<dbReference type="InterPro" id="IPR005467">
    <property type="entry name" value="His_kinase_dom"/>
</dbReference>
<dbReference type="SUPFAM" id="SSF55785">
    <property type="entry name" value="PYP-like sensor domain (PAS domain)"/>
    <property type="match status" value="1"/>
</dbReference>
<evidence type="ECO:0000259" key="7">
    <source>
        <dbReference type="PROSITE" id="PS50109"/>
    </source>
</evidence>
<dbReference type="InterPro" id="IPR003661">
    <property type="entry name" value="HisK_dim/P_dom"/>
</dbReference>
<dbReference type="InterPro" id="IPR003594">
    <property type="entry name" value="HATPase_dom"/>
</dbReference>
<dbReference type="PANTHER" id="PTHR42878:SF15">
    <property type="entry name" value="BACTERIOPHYTOCHROME"/>
    <property type="match status" value="1"/>
</dbReference>
<name>A0A6V8MFX5_9BACT</name>
<evidence type="ECO:0000313" key="9">
    <source>
        <dbReference type="Proteomes" id="UP000556026"/>
    </source>
</evidence>
<evidence type="ECO:0000256" key="2">
    <source>
        <dbReference type="ARBA" id="ARBA00012438"/>
    </source>
</evidence>
<dbReference type="InterPro" id="IPR035965">
    <property type="entry name" value="PAS-like_dom_sf"/>
</dbReference>
<dbReference type="EMBL" id="BLXX01000002">
    <property type="protein sequence ID" value="GFO58794.1"/>
    <property type="molecule type" value="Genomic_DNA"/>
</dbReference>
<dbReference type="SMART" id="SM00388">
    <property type="entry name" value="HisKA"/>
    <property type="match status" value="1"/>
</dbReference>
<dbReference type="Pfam" id="PF02518">
    <property type="entry name" value="HATPase_c"/>
    <property type="match status" value="1"/>
</dbReference>
<dbReference type="EC" id="2.7.13.3" evidence="2"/>
<evidence type="ECO:0000256" key="5">
    <source>
        <dbReference type="ARBA" id="ARBA00022777"/>
    </source>
</evidence>
<dbReference type="GO" id="GO:0016020">
    <property type="term" value="C:membrane"/>
    <property type="evidence" value="ECO:0007669"/>
    <property type="project" value="UniProtKB-SubCell"/>
</dbReference>
<feature type="domain" description="Histidine kinase" evidence="7">
    <location>
        <begin position="140"/>
        <end position="350"/>
    </location>
</feature>
<dbReference type="Pfam" id="PF00512">
    <property type="entry name" value="HisKA"/>
    <property type="match status" value="1"/>
</dbReference>
<dbReference type="FunFam" id="1.10.287.130:FF:000070">
    <property type="entry name" value="Histidine kinase sensor protein"/>
    <property type="match status" value="1"/>
</dbReference>
<dbReference type="PROSITE" id="PS50109">
    <property type="entry name" value="HIS_KIN"/>
    <property type="match status" value="1"/>
</dbReference>
<dbReference type="SUPFAM" id="SSF47384">
    <property type="entry name" value="Homodimeric domain of signal transducing histidine kinase"/>
    <property type="match status" value="1"/>
</dbReference>
<dbReference type="PANTHER" id="PTHR42878">
    <property type="entry name" value="TWO-COMPONENT HISTIDINE KINASE"/>
    <property type="match status" value="1"/>
</dbReference>
<evidence type="ECO:0000313" key="8">
    <source>
        <dbReference type="EMBL" id="GFO58794.1"/>
    </source>
</evidence>
<dbReference type="SUPFAM" id="SSF55874">
    <property type="entry name" value="ATPase domain of HSP90 chaperone/DNA topoisomerase II/histidine kinase"/>
    <property type="match status" value="1"/>
</dbReference>
<keyword evidence="4" id="KW-0808">Transferase</keyword>
<dbReference type="CDD" id="cd00082">
    <property type="entry name" value="HisKA"/>
    <property type="match status" value="1"/>
</dbReference>
<dbReference type="RefSeq" id="WP_183353640.1">
    <property type="nucleotide sequence ID" value="NZ_BLXX01000002.1"/>
</dbReference>
<dbReference type="Proteomes" id="UP000556026">
    <property type="component" value="Unassembled WGS sequence"/>
</dbReference>
<dbReference type="GO" id="GO:0000156">
    <property type="term" value="F:phosphorelay response regulator activity"/>
    <property type="evidence" value="ECO:0007669"/>
    <property type="project" value="TreeGrafter"/>
</dbReference>
<dbReference type="SMART" id="SM00387">
    <property type="entry name" value="HATPase_c"/>
    <property type="match status" value="1"/>
</dbReference>
<dbReference type="InterPro" id="IPR050351">
    <property type="entry name" value="BphY/WalK/GraS-like"/>
</dbReference>
<dbReference type="InterPro" id="IPR000014">
    <property type="entry name" value="PAS"/>
</dbReference>